<dbReference type="InParanoid" id="A0A2P5EYK2"/>
<evidence type="ECO:0000313" key="3">
    <source>
        <dbReference type="Proteomes" id="UP000237000"/>
    </source>
</evidence>
<evidence type="ECO:0000313" key="2">
    <source>
        <dbReference type="EMBL" id="PON90619.1"/>
    </source>
</evidence>
<keyword evidence="3" id="KW-1185">Reference proteome</keyword>
<sequence>MIQPEAPGPYQIHGIIKWKWSPNHSKTSSRCFIKSGCNRSSKPAAAARLVDHRMGPNTERPDHGSSSCVDGHQAHHRHHGRVGVLVPPGCASLSLVSVLVPP</sequence>
<name>A0A2P5EYK2_TREOI</name>
<dbReference type="Proteomes" id="UP000237000">
    <property type="component" value="Unassembled WGS sequence"/>
</dbReference>
<protein>
    <submittedName>
        <fullName evidence="2">Uncharacterized protein</fullName>
    </submittedName>
</protein>
<gene>
    <name evidence="2" type="ORF">TorRG33x02_136740</name>
</gene>
<proteinExistence type="predicted"/>
<reference evidence="3" key="1">
    <citation type="submission" date="2016-06" db="EMBL/GenBank/DDBJ databases">
        <title>Parallel loss of symbiosis genes in relatives of nitrogen-fixing non-legume Parasponia.</title>
        <authorList>
            <person name="Van Velzen R."/>
            <person name="Holmer R."/>
            <person name="Bu F."/>
            <person name="Rutten L."/>
            <person name="Van Zeijl A."/>
            <person name="Liu W."/>
            <person name="Santuari L."/>
            <person name="Cao Q."/>
            <person name="Sharma T."/>
            <person name="Shen D."/>
            <person name="Roswanjaya Y."/>
            <person name="Wardhani T."/>
            <person name="Kalhor M.S."/>
            <person name="Jansen J."/>
            <person name="Van den Hoogen J."/>
            <person name="Gungor B."/>
            <person name="Hartog M."/>
            <person name="Hontelez J."/>
            <person name="Verver J."/>
            <person name="Yang W.-C."/>
            <person name="Schijlen E."/>
            <person name="Repin R."/>
            <person name="Schilthuizen M."/>
            <person name="Schranz E."/>
            <person name="Heidstra R."/>
            <person name="Miyata K."/>
            <person name="Fedorova E."/>
            <person name="Kohlen W."/>
            <person name="Bisseling T."/>
            <person name="Smit S."/>
            <person name="Geurts R."/>
        </authorList>
    </citation>
    <scope>NUCLEOTIDE SEQUENCE [LARGE SCALE GENOMIC DNA]</scope>
    <source>
        <strain evidence="3">cv. RG33-2</strain>
    </source>
</reference>
<accession>A0A2P5EYK2</accession>
<organism evidence="2 3">
    <name type="scientific">Trema orientale</name>
    <name type="common">Charcoal tree</name>
    <name type="synonym">Celtis orientalis</name>
    <dbReference type="NCBI Taxonomy" id="63057"/>
    <lineage>
        <taxon>Eukaryota</taxon>
        <taxon>Viridiplantae</taxon>
        <taxon>Streptophyta</taxon>
        <taxon>Embryophyta</taxon>
        <taxon>Tracheophyta</taxon>
        <taxon>Spermatophyta</taxon>
        <taxon>Magnoliopsida</taxon>
        <taxon>eudicotyledons</taxon>
        <taxon>Gunneridae</taxon>
        <taxon>Pentapetalae</taxon>
        <taxon>rosids</taxon>
        <taxon>fabids</taxon>
        <taxon>Rosales</taxon>
        <taxon>Cannabaceae</taxon>
        <taxon>Trema</taxon>
    </lineage>
</organism>
<dbReference type="AlphaFoldDB" id="A0A2P5EYK2"/>
<feature type="compositionally biased region" description="Basic and acidic residues" evidence="1">
    <location>
        <begin position="53"/>
        <end position="63"/>
    </location>
</feature>
<feature type="region of interest" description="Disordered" evidence="1">
    <location>
        <begin position="53"/>
        <end position="79"/>
    </location>
</feature>
<comment type="caution">
    <text evidence="2">The sequence shown here is derived from an EMBL/GenBank/DDBJ whole genome shotgun (WGS) entry which is preliminary data.</text>
</comment>
<dbReference type="EMBL" id="JXTC01000082">
    <property type="protein sequence ID" value="PON90619.1"/>
    <property type="molecule type" value="Genomic_DNA"/>
</dbReference>
<dbReference type="OrthoDB" id="10283447at2759"/>
<evidence type="ECO:0000256" key="1">
    <source>
        <dbReference type="SAM" id="MobiDB-lite"/>
    </source>
</evidence>